<accession>A0A2H0MZ47</accession>
<dbReference type="InterPro" id="IPR020070">
    <property type="entry name" value="Ribosomal_bL9_N"/>
</dbReference>
<dbReference type="GO" id="GO:0006412">
    <property type="term" value="P:translation"/>
    <property type="evidence" value="ECO:0007669"/>
    <property type="project" value="UniProtKB-UniRule"/>
</dbReference>
<dbReference type="PANTHER" id="PTHR21368">
    <property type="entry name" value="50S RIBOSOMAL PROTEIN L9"/>
    <property type="match status" value="1"/>
</dbReference>
<evidence type="ECO:0000256" key="2">
    <source>
        <dbReference type="ARBA" id="ARBA00022730"/>
    </source>
</evidence>
<dbReference type="InterPro" id="IPR000244">
    <property type="entry name" value="Ribosomal_bL9"/>
</dbReference>
<comment type="similarity">
    <text evidence="1 7">Belongs to the bacterial ribosomal protein bL9 family.</text>
</comment>
<evidence type="ECO:0000256" key="5">
    <source>
        <dbReference type="ARBA" id="ARBA00023274"/>
    </source>
</evidence>
<dbReference type="Pfam" id="PF01281">
    <property type="entry name" value="Ribosomal_L9_N"/>
    <property type="match status" value="1"/>
</dbReference>
<dbReference type="EMBL" id="PCWK01000062">
    <property type="protein sequence ID" value="PIR01930.1"/>
    <property type="molecule type" value="Genomic_DNA"/>
</dbReference>
<protein>
    <recommendedName>
        <fullName evidence="6 7">Large ribosomal subunit protein bL9</fullName>
    </recommendedName>
</protein>
<dbReference type="AlphaFoldDB" id="A0A2H0MZ47"/>
<dbReference type="GO" id="GO:1990904">
    <property type="term" value="C:ribonucleoprotein complex"/>
    <property type="evidence" value="ECO:0007669"/>
    <property type="project" value="UniProtKB-KW"/>
</dbReference>
<reference evidence="10 11" key="1">
    <citation type="submission" date="2017-09" db="EMBL/GenBank/DDBJ databases">
        <title>Depth-based differentiation of microbial function through sediment-hosted aquifers and enrichment of novel symbionts in the deep terrestrial subsurface.</title>
        <authorList>
            <person name="Probst A.J."/>
            <person name="Ladd B."/>
            <person name="Jarett J.K."/>
            <person name="Geller-Mcgrath D.E."/>
            <person name="Sieber C.M."/>
            <person name="Emerson J.B."/>
            <person name="Anantharaman K."/>
            <person name="Thomas B.C."/>
            <person name="Malmstrom R."/>
            <person name="Stieglmeier M."/>
            <person name="Klingl A."/>
            <person name="Woyke T."/>
            <person name="Ryan C.M."/>
            <person name="Banfield J.F."/>
        </authorList>
    </citation>
    <scope>NUCLEOTIDE SEQUENCE [LARGE SCALE GENOMIC DNA]</scope>
    <source>
        <strain evidence="10">CG11_big_fil_rev_8_21_14_0_20_35_11</strain>
    </source>
</reference>
<dbReference type="HAMAP" id="MF_00503">
    <property type="entry name" value="Ribosomal_bL9"/>
    <property type="match status" value="1"/>
</dbReference>
<dbReference type="InterPro" id="IPR036791">
    <property type="entry name" value="Ribosomal_bL9_C_sf"/>
</dbReference>
<dbReference type="GO" id="GO:0019843">
    <property type="term" value="F:rRNA binding"/>
    <property type="evidence" value="ECO:0007669"/>
    <property type="project" value="UniProtKB-UniRule"/>
</dbReference>
<evidence type="ECO:0000259" key="9">
    <source>
        <dbReference type="Pfam" id="PF03948"/>
    </source>
</evidence>
<dbReference type="InterPro" id="IPR009027">
    <property type="entry name" value="Ribosomal_bL9/RNase_H1_N"/>
</dbReference>
<dbReference type="GO" id="GO:0003735">
    <property type="term" value="F:structural constituent of ribosome"/>
    <property type="evidence" value="ECO:0007669"/>
    <property type="project" value="InterPro"/>
</dbReference>
<dbReference type="GO" id="GO:0005840">
    <property type="term" value="C:ribosome"/>
    <property type="evidence" value="ECO:0007669"/>
    <property type="project" value="UniProtKB-KW"/>
</dbReference>
<gene>
    <name evidence="7 10" type="primary">rplI</name>
    <name evidence="10" type="ORF">COV62_02710</name>
</gene>
<keyword evidence="3 7" id="KW-0694">RNA-binding</keyword>
<evidence type="ECO:0000256" key="1">
    <source>
        <dbReference type="ARBA" id="ARBA00010605"/>
    </source>
</evidence>
<dbReference type="InterPro" id="IPR036935">
    <property type="entry name" value="Ribosomal_bL9_N_sf"/>
</dbReference>
<comment type="function">
    <text evidence="7">Binds to the 23S rRNA.</text>
</comment>
<evidence type="ECO:0000256" key="3">
    <source>
        <dbReference type="ARBA" id="ARBA00022884"/>
    </source>
</evidence>
<sequence length="149" mass="16940">MKIILLKDIEQLGKKYEIKEVANGFARNFLIPKGLVKLVTKESLSWLKVQKEIEEKKAEEKLKRVQEIASALDGREITIPVQIGKEGQLFGSITSQKISEELKELGFEVKKGQINLAEPIKEIGEYPVKIQLPDNLEVEIRVIITEEKS</sequence>
<evidence type="ECO:0000256" key="6">
    <source>
        <dbReference type="ARBA" id="ARBA00035292"/>
    </source>
</evidence>
<dbReference type="Gene3D" id="3.10.430.100">
    <property type="entry name" value="Ribosomal protein L9, C-terminal domain"/>
    <property type="match status" value="1"/>
</dbReference>
<dbReference type="SUPFAM" id="SSF55658">
    <property type="entry name" value="L9 N-domain-like"/>
    <property type="match status" value="1"/>
</dbReference>
<feature type="domain" description="Large ribosomal subunit protein bL9 C-terminal" evidence="9">
    <location>
        <begin position="65"/>
        <end position="145"/>
    </location>
</feature>
<keyword evidence="2 7" id="KW-0699">rRNA-binding</keyword>
<dbReference type="InterPro" id="IPR020594">
    <property type="entry name" value="Ribosomal_bL9_bac/chp"/>
</dbReference>
<keyword evidence="5 7" id="KW-0687">Ribonucleoprotein</keyword>
<comment type="caution">
    <text evidence="10">The sequence shown here is derived from an EMBL/GenBank/DDBJ whole genome shotgun (WGS) entry which is preliminary data.</text>
</comment>
<keyword evidence="4 7" id="KW-0689">Ribosomal protein</keyword>
<evidence type="ECO:0000259" key="8">
    <source>
        <dbReference type="Pfam" id="PF01281"/>
    </source>
</evidence>
<dbReference type="SUPFAM" id="SSF55653">
    <property type="entry name" value="Ribosomal protein L9 C-domain"/>
    <property type="match status" value="1"/>
</dbReference>
<evidence type="ECO:0000313" key="11">
    <source>
        <dbReference type="Proteomes" id="UP000231139"/>
    </source>
</evidence>
<evidence type="ECO:0000256" key="7">
    <source>
        <dbReference type="HAMAP-Rule" id="MF_00503"/>
    </source>
</evidence>
<dbReference type="NCBIfam" id="TIGR00158">
    <property type="entry name" value="L9"/>
    <property type="match status" value="1"/>
</dbReference>
<dbReference type="InterPro" id="IPR020069">
    <property type="entry name" value="Ribosomal_bL9_C"/>
</dbReference>
<dbReference type="Pfam" id="PF03948">
    <property type="entry name" value="Ribosomal_L9_C"/>
    <property type="match status" value="1"/>
</dbReference>
<dbReference type="Proteomes" id="UP000231139">
    <property type="component" value="Unassembled WGS sequence"/>
</dbReference>
<evidence type="ECO:0000313" key="10">
    <source>
        <dbReference type="EMBL" id="PIR01930.1"/>
    </source>
</evidence>
<dbReference type="Gene3D" id="3.40.5.10">
    <property type="entry name" value="Ribosomal protein L9, N-terminal domain"/>
    <property type="match status" value="1"/>
</dbReference>
<evidence type="ECO:0000256" key="4">
    <source>
        <dbReference type="ARBA" id="ARBA00022980"/>
    </source>
</evidence>
<name>A0A2H0MZ47_9BACT</name>
<proteinExistence type="inferred from homology"/>
<feature type="domain" description="Ribosomal protein L9" evidence="8">
    <location>
        <begin position="1"/>
        <end position="44"/>
    </location>
</feature>
<organism evidence="10 11">
    <name type="scientific">Candidatus Nealsonbacteria bacterium CG11_big_fil_rev_8_21_14_0_20_35_11</name>
    <dbReference type="NCBI Taxonomy" id="1974713"/>
    <lineage>
        <taxon>Bacteria</taxon>
        <taxon>Candidatus Nealsoniibacteriota</taxon>
    </lineage>
</organism>